<feature type="transmembrane region" description="Helical" evidence="8">
    <location>
        <begin position="162"/>
        <end position="183"/>
    </location>
</feature>
<evidence type="ECO:0000256" key="1">
    <source>
        <dbReference type="ARBA" id="ARBA00004651"/>
    </source>
</evidence>
<proteinExistence type="inferred from homology"/>
<dbReference type="Proteomes" id="UP001341820">
    <property type="component" value="Unassembled WGS sequence"/>
</dbReference>
<feature type="transmembrane region" description="Helical" evidence="8">
    <location>
        <begin position="250"/>
        <end position="280"/>
    </location>
</feature>
<sequence length="348" mass="37372">MKAHTTWIRMIGPYLFSICLVVVIFLLAISLGSVHIPVRTVFLTIVQEGALVPLGAALEDAHTQIILQIRLPRVFLAFLVGASLGIAGAAFQGLLRNPLADPFTIGVSSGSALGAVTVIFFQLSFIGIWTLPVVAILSGFVTLCLVLSFTRLVQRSLATETIILTGIIASSFLGACLSLMVALSQEELRHIIHWLMGSVGMRGWSYVYLISPFLVSGFVLVWFCRNELNALMYGEASAHYLGVAVRKKKFVILLAATLLTGSAVAVSGTIGFVGLVIPHMVRLLWGSNHQHLLPLAGITGGGFLILADLTARTIVAPAELPIGVITALVGSPIFAWMLYRQNKRKQGT</sequence>
<dbReference type="CDD" id="cd06550">
    <property type="entry name" value="TM_ABC_iron-siderophores_like"/>
    <property type="match status" value="1"/>
</dbReference>
<evidence type="ECO:0000256" key="5">
    <source>
        <dbReference type="ARBA" id="ARBA00022692"/>
    </source>
</evidence>
<dbReference type="PANTHER" id="PTHR30472:SF25">
    <property type="entry name" value="ABC TRANSPORTER PERMEASE PROTEIN MJ0876-RELATED"/>
    <property type="match status" value="1"/>
</dbReference>
<dbReference type="EMBL" id="JAROAS010000006">
    <property type="protein sequence ID" value="MED4127120.1"/>
    <property type="molecule type" value="Genomic_DNA"/>
</dbReference>
<organism evidence="9 10">
    <name type="scientific">Shouchella miscanthi</name>
    <dbReference type="NCBI Taxonomy" id="2598861"/>
    <lineage>
        <taxon>Bacteria</taxon>
        <taxon>Bacillati</taxon>
        <taxon>Bacillota</taxon>
        <taxon>Bacilli</taxon>
        <taxon>Bacillales</taxon>
        <taxon>Bacillaceae</taxon>
        <taxon>Shouchella</taxon>
    </lineage>
</organism>
<evidence type="ECO:0000256" key="6">
    <source>
        <dbReference type="ARBA" id="ARBA00022989"/>
    </source>
</evidence>
<dbReference type="InterPro" id="IPR000522">
    <property type="entry name" value="ABC_transptr_permease_BtuC"/>
</dbReference>
<evidence type="ECO:0000256" key="2">
    <source>
        <dbReference type="ARBA" id="ARBA00007935"/>
    </source>
</evidence>
<dbReference type="PANTHER" id="PTHR30472">
    <property type="entry name" value="FERRIC ENTEROBACTIN TRANSPORT SYSTEM PERMEASE PROTEIN"/>
    <property type="match status" value="1"/>
</dbReference>
<dbReference type="RefSeq" id="WP_328236464.1">
    <property type="nucleotide sequence ID" value="NZ_JAROAS010000006.1"/>
</dbReference>
<feature type="transmembrane region" description="Helical" evidence="8">
    <location>
        <begin position="71"/>
        <end position="91"/>
    </location>
</feature>
<feature type="transmembrane region" description="Helical" evidence="8">
    <location>
        <begin position="103"/>
        <end position="121"/>
    </location>
</feature>
<reference evidence="9 10" key="1">
    <citation type="submission" date="2023-03" db="EMBL/GenBank/DDBJ databases">
        <title>Bacillus Genome Sequencing.</title>
        <authorList>
            <person name="Dunlap C."/>
        </authorList>
    </citation>
    <scope>NUCLEOTIDE SEQUENCE [LARGE SCALE GENOMIC DNA]</scope>
    <source>
        <strain evidence="9 10">B-4107</strain>
    </source>
</reference>
<name>A0ABU6NFX9_9BACI</name>
<keyword evidence="4" id="KW-1003">Cell membrane</keyword>
<feature type="transmembrane region" description="Helical" evidence="8">
    <location>
        <begin position="204"/>
        <end position="223"/>
    </location>
</feature>
<evidence type="ECO:0000256" key="7">
    <source>
        <dbReference type="ARBA" id="ARBA00023136"/>
    </source>
</evidence>
<keyword evidence="6 8" id="KW-1133">Transmembrane helix</keyword>
<feature type="transmembrane region" description="Helical" evidence="8">
    <location>
        <begin position="128"/>
        <end position="150"/>
    </location>
</feature>
<evidence type="ECO:0000256" key="3">
    <source>
        <dbReference type="ARBA" id="ARBA00022448"/>
    </source>
</evidence>
<feature type="transmembrane region" description="Helical" evidence="8">
    <location>
        <begin position="12"/>
        <end position="34"/>
    </location>
</feature>
<keyword evidence="5 8" id="KW-0812">Transmembrane</keyword>
<comment type="similarity">
    <text evidence="2">Belongs to the binding-protein-dependent transport system permease family. FecCD subfamily.</text>
</comment>
<keyword evidence="10" id="KW-1185">Reference proteome</keyword>
<feature type="transmembrane region" description="Helical" evidence="8">
    <location>
        <begin position="320"/>
        <end position="339"/>
    </location>
</feature>
<accession>A0ABU6NFX9</accession>
<dbReference type="InterPro" id="IPR037294">
    <property type="entry name" value="ABC_BtuC-like"/>
</dbReference>
<gene>
    <name evidence="9" type="ORF">P5F74_03130</name>
</gene>
<evidence type="ECO:0000313" key="10">
    <source>
        <dbReference type="Proteomes" id="UP001341820"/>
    </source>
</evidence>
<evidence type="ECO:0000256" key="8">
    <source>
        <dbReference type="SAM" id="Phobius"/>
    </source>
</evidence>
<evidence type="ECO:0000313" key="9">
    <source>
        <dbReference type="EMBL" id="MED4127120.1"/>
    </source>
</evidence>
<dbReference type="SUPFAM" id="SSF81345">
    <property type="entry name" value="ABC transporter involved in vitamin B12 uptake, BtuC"/>
    <property type="match status" value="1"/>
</dbReference>
<protein>
    <submittedName>
        <fullName evidence="9">Iron ABC transporter permease</fullName>
    </submittedName>
</protein>
<dbReference type="Pfam" id="PF01032">
    <property type="entry name" value="FecCD"/>
    <property type="match status" value="1"/>
</dbReference>
<keyword evidence="7 8" id="KW-0472">Membrane</keyword>
<comment type="caution">
    <text evidence="9">The sequence shown here is derived from an EMBL/GenBank/DDBJ whole genome shotgun (WGS) entry which is preliminary data.</text>
</comment>
<evidence type="ECO:0000256" key="4">
    <source>
        <dbReference type="ARBA" id="ARBA00022475"/>
    </source>
</evidence>
<dbReference type="Gene3D" id="1.10.3470.10">
    <property type="entry name" value="ABC transporter involved in vitamin B12 uptake, BtuC"/>
    <property type="match status" value="1"/>
</dbReference>
<comment type="subcellular location">
    <subcellularLocation>
        <location evidence="1">Cell membrane</location>
        <topology evidence="1">Multi-pass membrane protein</topology>
    </subcellularLocation>
</comment>
<keyword evidence="3" id="KW-0813">Transport</keyword>